<feature type="domain" description="Metallo-beta-lactamase" evidence="3">
    <location>
        <begin position="17"/>
        <end position="215"/>
    </location>
</feature>
<dbReference type="eggNOG" id="COG1234">
    <property type="taxonomic scope" value="Bacteria"/>
</dbReference>
<dbReference type="SUPFAM" id="SSF56281">
    <property type="entry name" value="Metallo-hydrolase/oxidoreductase"/>
    <property type="match status" value="1"/>
</dbReference>
<name>V5FEW2_9VIBR</name>
<dbReference type="InterPro" id="IPR044094">
    <property type="entry name" value="AtsA-like_MBL-fold"/>
</dbReference>
<dbReference type="Gene3D" id="3.60.15.10">
    <property type="entry name" value="Ribonuclease Z/Hydroxyacylglutathione hydrolase-like"/>
    <property type="match status" value="1"/>
</dbReference>
<keyword evidence="1" id="KW-0378">Hydrolase</keyword>
<feature type="compositionally biased region" description="Basic residues" evidence="2">
    <location>
        <begin position="200"/>
        <end position="216"/>
    </location>
</feature>
<dbReference type="PANTHER" id="PTHR46018">
    <property type="entry name" value="ZINC PHOSPHODIESTERASE ELAC PROTEIN 1"/>
    <property type="match status" value="1"/>
</dbReference>
<evidence type="ECO:0000259" key="3">
    <source>
        <dbReference type="SMART" id="SM00849"/>
    </source>
</evidence>
<dbReference type="CDD" id="cd07719">
    <property type="entry name" value="arylsulfatase_AtsA-like_MBL-fold"/>
    <property type="match status" value="1"/>
</dbReference>
<evidence type="ECO:0000313" key="5">
    <source>
        <dbReference type="Proteomes" id="UP000017800"/>
    </source>
</evidence>
<feature type="region of interest" description="Disordered" evidence="2">
    <location>
        <begin position="197"/>
        <end position="216"/>
    </location>
</feature>
<dbReference type="InterPro" id="IPR036866">
    <property type="entry name" value="RibonucZ/Hydroxyglut_hydro"/>
</dbReference>
<dbReference type="Proteomes" id="UP000017800">
    <property type="component" value="Unassembled WGS sequence"/>
</dbReference>
<dbReference type="EMBL" id="BAUJ01000038">
    <property type="protein sequence ID" value="GAD90263.1"/>
    <property type="molecule type" value="Genomic_DNA"/>
</dbReference>
<evidence type="ECO:0000256" key="2">
    <source>
        <dbReference type="SAM" id="MobiDB-lite"/>
    </source>
</evidence>
<dbReference type="Pfam" id="PF12706">
    <property type="entry name" value="Lactamase_B_2"/>
    <property type="match status" value="1"/>
</dbReference>
<evidence type="ECO:0000256" key="1">
    <source>
        <dbReference type="ARBA" id="ARBA00022801"/>
    </source>
</evidence>
<dbReference type="AlphaFoldDB" id="V5FEW2"/>
<organism evidence="4 5">
    <name type="scientific">Vibrio halioticoli NBRC 102217</name>
    <dbReference type="NCBI Taxonomy" id="1219072"/>
    <lineage>
        <taxon>Bacteria</taxon>
        <taxon>Pseudomonadati</taxon>
        <taxon>Pseudomonadota</taxon>
        <taxon>Gammaproteobacteria</taxon>
        <taxon>Vibrionales</taxon>
        <taxon>Vibrionaceae</taxon>
        <taxon>Vibrio</taxon>
    </lineage>
</organism>
<protein>
    <recommendedName>
        <fullName evidence="3">Metallo-beta-lactamase domain-containing protein</fullName>
    </recommendedName>
</protein>
<dbReference type="PANTHER" id="PTHR46018:SF2">
    <property type="entry name" value="ZINC PHOSPHODIESTERASE ELAC PROTEIN 1"/>
    <property type="match status" value="1"/>
</dbReference>
<accession>V5FEW2</accession>
<reference evidence="4 5" key="2">
    <citation type="submission" date="2013-11" db="EMBL/GenBank/DDBJ databases">
        <title>Whole genome shotgun sequence of Vibrio halioticoli NBRC 102217.</title>
        <authorList>
            <person name="Isaki S."/>
            <person name="Kimura A."/>
            <person name="Ohji S."/>
            <person name="Hosoyama A."/>
            <person name="Fujita N."/>
            <person name="Hashimoto M."/>
            <person name="Hosoyama Y."/>
            <person name="Yamazoe A."/>
        </authorList>
    </citation>
    <scope>NUCLEOTIDE SEQUENCE [LARGE SCALE GENOMIC DNA]</scope>
    <source>
        <strain evidence="4 5">NBRC 102217</strain>
    </source>
</reference>
<gene>
    <name evidence="4" type="ORF">VHA01S_038_00300</name>
</gene>
<evidence type="ECO:0000313" key="4">
    <source>
        <dbReference type="EMBL" id="GAD90263.1"/>
    </source>
</evidence>
<reference evidence="4 5" key="1">
    <citation type="submission" date="2013-10" db="EMBL/GenBank/DDBJ databases">
        <authorList>
            <person name="Ichikawa N."/>
            <person name="Kimura A."/>
            <person name="Ohji S."/>
            <person name="Hosoyama A."/>
            <person name="Fujita N."/>
        </authorList>
    </citation>
    <scope>NUCLEOTIDE SEQUENCE [LARGE SCALE GENOMIC DNA]</scope>
    <source>
        <strain evidence="4 5">NBRC 102217</strain>
    </source>
</reference>
<dbReference type="InterPro" id="IPR001279">
    <property type="entry name" value="Metallo-B-lactamas"/>
</dbReference>
<comment type="caution">
    <text evidence="4">The sequence shown here is derived from an EMBL/GenBank/DDBJ whole genome shotgun (WGS) entry which is preliminary data.</text>
</comment>
<keyword evidence="5" id="KW-1185">Reference proteome</keyword>
<dbReference type="SMART" id="SM00849">
    <property type="entry name" value="Lactamase_B"/>
    <property type="match status" value="1"/>
</dbReference>
<dbReference type="GO" id="GO:0042781">
    <property type="term" value="F:3'-tRNA processing endoribonuclease activity"/>
    <property type="evidence" value="ECO:0007669"/>
    <property type="project" value="TreeGrafter"/>
</dbReference>
<proteinExistence type="predicted"/>
<sequence length="280" mass="30800">MNTTIIGSGSPNYNPERVSAGVLITQGDTKILVDMGDGVSRNLNKLGINTRKLDALLFTHHHLDHNADFSVLFSRVLLGRGETLIAGPKQTKAYVDSNLSLYAEDLNYRLGKTNRTLKQREKHLTVNELKGGDSFTFNGIKISTLSVPHTIETLAFRFDYKSQSVVISGDLSSGPGFAEFAKDANCLIMDSGGMIMNNGKNKKAPKRTSGKSKTHAHLNIRESSQIAAQANVDKLVYTHFKRGQINEKASLEIINKKYQGEVIFSTDLMPLECANTAQKK</sequence>